<dbReference type="GO" id="GO:0016787">
    <property type="term" value="F:hydrolase activity"/>
    <property type="evidence" value="ECO:0007669"/>
    <property type="project" value="UniProtKB-KW"/>
</dbReference>
<proteinExistence type="predicted"/>
<sequence length="61" mass="6701">MFPQSAFDKKISAATIFSNSFPPREKSTVWMWISGQGKARQVKLGSVEGADPVSCFFQGES</sequence>
<organism evidence="1">
    <name type="scientific">Rhizophora mucronata</name>
    <name type="common">Asiatic mangrove</name>
    <dbReference type="NCBI Taxonomy" id="61149"/>
    <lineage>
        <taxon>Eukaryota</taxon>
        <taxon>Viridiplantae</taxon>
        <taxon>Streptophyta</taxon>
        <taxon>Embryophyta</taxon>
        <taxon>Tracheophyta</taxon>
        <taxon>Spermatophyta</taxon>
        <taxon>Magnoliopsida</taxon>
        <taxon>eudicotyledons</taxon>
        <taxon>Gunneridae</taxon>
        <taxon>Pentapetalae</taxon>
        <taxon>rosids</taxon>
        <taxon>fabids</taxon>
        <taxon>Malpighiales</taxon>
        <taxon>Rhizophoraceae</taxon>
        <taxon>Rhizophora</taxon>
    </lineage>
</organism>
<keyword evidence="1" id="KW-0378">Hydrolase</keyword>
<evidence type="ECO:0000313" key="1">
    <source>
        <dbReference type="EMBL" id="MBX72741.1"/>
    </source>
</evidence>
<dbReference type="AlphaFoldDB" id="A0A2P2R0Q5"/>
<name>A0A2P2R0Q5_RHIMU</name>
<reference evidence="1" key="1">
    <citation type="submission" date="2018-02" db="EMBL/GenBank/DDBJ databases">
        <title>Rhizophora mucronata_Transcriptome.</title>
        <authorList>
            <person name="Meera S.P."/>
            <person name="Sreeshan A."/>
            <person name="Augustine A."/>
        </authorList>
    </citation>
    <scope>NUCLEOTIDE SEQUENCE</scope>
    <source>
        <tissue evidence="1">Leaf</tissue>
    </source>
</reference>
<accession>A0A2P2R0Q5</accession>
<protein>
    <submittedName>
        <fullName evidence="1">Ubiquitin carboxyl-terminal hydrolase 16 isoform X1</fullName>
    </submittedName>
</protein>
<dbReference type="EMBL" id="GGEC01092257">
    <property type="protein sequence ID" value="MBX72741.1"/>
    <property type="molecule type" value="Transcribed_RNA"/>
</dbReference>